<protein>
    <submittedName>
        <fullName evidence="1">Uncharacterized protein</fullName>
    </submittedName>
</protein>
<reference evidence="1 2" key="1">
    <citation type="submission" date="2021-05" db="EMBL/GenBank/DDBJ databases">
        <title>A Polyphasic approach of four new species of the genus Ohtaekwangia: Ohtaekwangia histidinii sp. nov., Ohtaekwangia cretensis sp. nov., Ohtaekwangia indiensis sp. nov., Ohtaekwangia reichenbachii sp. nov. from diverse environment.</title>
        <authorList>
            <person name="Octaviana S."/>
        </authorList>
    </citation>
    <scope>NUCLEOTIDE SEQUENCE [LARGE SCALE GENOMIC DNA]</scope>
    <source>
        <strain evidence="1 2">PWU20</strain>
    </source>
</reference>
<dbReference type="EMBL" id="JAHESD010000055">
    <property type="protein sequence ID" value="MBT1705431.1"/>
    <property type="molecule type" value="Genomic_DNA"/>
</dbReference>
<evidence type="ECO:0000313" key="2">
    <source>
        <dbReference type="Proteomes" id="UP000772618"/>
    </source>
</evidence>
<proteinExistence type="predicted"/>
<comment type="caution">
    <text evidence="1">The sequence shown here is derived from an EMBL/GenBank/DDBJ whole genome shotgun (WGS) entry which is preliminary data.</text>
</comment>
<dbReference type="Proteomes" id="UP000772618">
    <property type="component" value="Unassembled WGS sequence"/>
</dbReference>
<name>A0ABS5VW27_9BACT</name>
<dbReference type="RefSeq" id="WP_254155378.1">
    <property type="nucleotide sequence ID" value="NZ_JAHESD010000055.1"/>
</dbReference>
<evidence type="ECO:0000313" key="1">
    <source>
        <dbReference type="EMBL" id="MBT1705431.1"/>
    </source>
</evidence>
<sequence>METIELKEFIKSGIFGTISIHSTKDDVIKCLGKPSDSFGDEETQTIKYGQYEFSYWTGSETILGIQNDHLQADCINHSEQINFKNETWTLDKWFLEENRNTTLGQVASFLKKRKYSI</sequence>
<keyword evidence="2" id="KW-1185">Reference proteome</keyword>
<accession>A0ABS5VW27</accession>
<gene>
    <name evidence="1" type="ORF">KK060_19225</name>
</gene>
<organism evidence="1 2">
    <name type="scientific">Chryseosolibacter indicus</name>
    <dbReference type="NCBI Taxonomy" id="2782351"/>
    <lineage>
        <taxon>Bacteria</taxon>
        <taxon>Pseudomonadati</taxon>
        <taxon>Bacteroidota</taxon>
        <taxon>Cytophagia</taxon>
        <taxon>Cytophagales</taxon>
        <taxon>Chryseotaleaceae</taxon>
        <taxon>Chryseosolibacter</taxon>
    </lineage>
</organism>